<gene>
    <name evidence="2" type="ORF">EKG83_38310</name>
</gene>
<sequence length="202" mass="20030">MRERFRRNPVAAGYLSAVAGLALLMRFVFDDGMSAQIHESLSANTDNLADHPATALLGSAFVLDPGAGALRTALVLAAAAVCLGRFEREVGPWRAGAVAAVGHVGAALAAAAATSSGAYPTDLSAVVAVGVDDVALAAAGAVTALVPPVLRAPWLALVVTCPLIGAQWYGAVPGSEAVGHVSAAVLGAAGGALAVRRAFAGR</sequence>
<organism evidence="2 3">
    <name type="scientific">Saccharothrix syringae</name>
    <name type="common">Nocardiopsis syringae</name>
    <dbReference type="NCBI Taxonomy" id="103733"/>
    <lineage>
        <taxon>Bacteria</taxon>
        <taxon>Bacillati</taxon>
        <taxon>Actinomycetota</taxon>
        <taxon>Actinomycetes</taxon>
        <taxon>Pseudonocardiales</taxon>
        <taxon>Pseudonocardiaceae</taxon>
        <taxon>Saccharothrix</taxon>
    </lineage>
</organism>
<evidence type="ECO:0008006" key="4">
    <source>
        <dbReference type="Google" id="ProtNLM"/>
    </source>
</evidence>
<feature type="transmembrane region" description="Helical" evidence="1">
    <location>
        <begin position="98"/>
        <end position="119"/>
    </location>
</feature>
<keyword evidence="3" id="KW-1185">Reference proteome</keyword>
<proteinExistence type="predicted"/>
<accession>A0A5Q0HA17</accession>
<dbReference type="OrthoDB" id="2242583at2"/>
<feature type="transmembrane region" description="Helical" evidence="1">
    <location>
        <begin position="177"/>
        <end position="195"/>
    </location>
</feature>
<feature type="transmembrane region" description="Helical" evidence="1">
    <location>
        <begin position="125"/>
        <end position="146"/>
    </location>
</feature>
<evidence type="ECO:0000313" key="3">
    <source>
        <dbReference type="Proteomes" id="UP000325787"/>
    </source>
</evidence>
<dbReference type="RefSeq" id="WP_033430645.1">
    <property type="nucleotide sequence ID" value="NZ_CP034550.1"/>
</dbReference>
<dbReference type="KEGG" id="ssyi:EKG83_38310"/>
<evidence type="ECO:0000256" key="1">
    <source>
        <dbReference type="SAM" id="Phobius"/>
    </source>
</evidence>
<keyword evidence="1" id="KW-1133">Transmembrane helix</keyword>
<dbReference type="Proteomes" id="UP000325787">
    <property type="component" value="Chromosome"/>
</dbReference>
<dbReference type="Pfam" id="PF20401">
    <property type="entry name" value="Rhomboid_2"/>
    <property type="match status" value="1"/>
</dbReference>
<keyword evidence="1" id="KW-0812">Transmembrane</keyword>
<evidence type="ECO:0000313" key="2">
    <source>
        <dbReference type="EMBL" id="QFZ22502.1"/>
    </source>
</evidence>
<name>A0A5Q0HA17_SACSY</name>
<reference evidence="3" key="1">
    <citation type="journal article" date="2021" name="Curr. Microbiol.">
        <title>Complete genome of nocamycin-producing strain Saccharothrix syringae NRRL B-16468 reveals the biosynthetic potential for secondary metabolites.</title>
        <authorList>
            <person name="Mo X."/>
            <person name="Yang S."/>
        </authorList>
    </citation>
    <scope>NUCLEOTIDE SEQUENCE [LARGE SCALE GENOMIC DNA]</scope>
    <source>
        <strain evidence="3">ATCC 51364 / DSM 43886 / JCM 6844 / KCTC 9398 / NBRC 14523 / NRRL B-16468 / INA 2240</strain>
    </source>
</reference>
<dbReference type="AlphaFoldDB" id="A0A5Q0HA17"/>
<dbReference type="EMBL" id="CP034550">
    <property type="protein sequence ID" value="QFZ22502.1"/>
    <property type="molecule type" value="Genomic_DNA"/>
</dbReference>
<feature type="transmembrane region" description="Helical" evidence="1">
    <location>
        <begin position="68"/>
        <end position="86"/>
    </location>
</feature>
<dbReference type="InterPro" id="IPR046862">
    <property type="entry name" value="Rhomboid_2"/>
</dbReference>
<keyword evidence="1" id="KW-0472">Membrane</keyword>
<protein>
    <recommendedName>
        <fullName evidence="4">Rhomboid family intramembrane serine protease</fullName>
    </recommendedName>
</protein>
<feature type="transmembrane region" description="Helical" evidence="1">
    <location>
        <begin position="12"/>
        <end position="29"/>
    </location>
</feature>
<feature type="transmembrane region" description="Helical" evidence="1">
    <location>
        <begin position="153"/>
        <end position="171"/>
    </location>
</feature>